<keyword evidence="3" id="KW-1185">Reference proteome</keyword>
<dbReference type="PROSITE" id="PS51257">
    <property type="entry name" value="PROKAR_LIPOPROTEIN"/>
    <property type="match status" value="1"/>
</dbReference>
<accession>A0ABZ0PPI1</accession>
<sequence length="282" mass="28902">MRRLAAAALLLPLLGACAIAESDLSAGQAGETVRLAAAHVPGGLYTRICAPPPGAPPGHLVLVNHGSPGDAAIRPAMRPASCQSEAVRWFTARGHLVALPMRRGYGLTGGTWAEGYGPCAAPDYARAGRETARDILAATRAMQARPGTPPGPAIIVGQSAGGWGALALAAENPGEVARIVNMAGGRGGRQNDQPDSVCRPESLVQAAGGFGATARIPTLWIYAENDSFFAPGLARAMAGAYRVAGGPLTLRQKPAFGRDGHGLFFGQGGSAIWGPEVEAFLR</sequence>
<evidence type="ECO:0000313" key="3">
    <source>
        <dbReference type="Proteomes" id="UP001305521"/>
    </source>
</evidence>
<reference evidence="2 3" key="1">
    <citation type="submission" date="2023-11" db="EMBL/GenBank/DDBJ databases">
        <title>Arctic aerobic anoxygenic photoheterotroph Sediminicoccus rosea KRV36 adapts its photosynthesis to long days of polar summer.</title>
        <authorList>
            <person name="Tomasch J."/>
            <person name="Kopejtka K."/>
            <person name="Bily T."/>
            <person name="Gardiner A.T."/>
            <person name="Gardian Z."/>
            <person name="Shivaramu S."/>
            <person name="Koblizek M."/>
            <person name="Engelhardt F."/>
            <person name="Kaftan D."/>
        </authorList>
    </citation>
    <scope>NUCLEOTIDE SEQUENCE [LARGE SCALE GENOMIC DNA]</scope>
    <source>
        <strain evidence="2 3">R-30</strain>
    </source>
</reference>
<gene>
    <name evidence="2" type="ORF">R9Z33_10125</name>
</gene>
<dbReference type="Proteomes" id="UP001305521">
    <property type="component" value="Chromosome"/>
</dbReference>
<evidence type="ECO:0000313" key="2">
    <source>
        <dbReference type="EMBL" id="WPB87218.1"/>
    </source>
</evidence>
<feature type="signal peptide" evidence="1">
    <location>
        <begin position="1"/>
        <end position="20"/>
    </location>
</feature>
<protein>
    <submittedName>
        <fullName evidence="2">Dienelactone hydrolase</fullName>
    </submittedName>
</protein>
<feature type="chain" id="PRO_5046802411" evidence="1">
    <location>
        <begin position="21"/>
        <end position="282"/>
    </location>
</feature>
<dbReference type="Gene3D" id="3.40.50.1820">
    <property type="entry name" value="alpha/beta hydrolase"/>
    <property type="match status" value="1"/>
</dbReference>
<dbReference type="RefSeq" id="WP_318651172.1">
    <property type="nucleotide sequence ID" value="NZ_CP137852.1"/>
</dbReference>
<keyword evidence="2" id="KW-0378">Hydrolase</keyword>
<keyword evidence="1" id="KW-0732">Signal</keyword>
<proteinExistence type="predicted"/>
<dbReference type="EMBL" id="CP137852">
    <property type="protein sequence ID" value="WPB87218.1"/>
    <property type="molecule type" value="Genomic_DNA"/>
</dbReference>
<name>A0ABZ0PPI1_9PROT</name>
<evidence type="ECO:0000256" key="1">
    <source>
        <dbReference type="SAM" id="SignalP"/>
    </source>
</evidence>
<organism evidence="2 3">
    <name type="scientific">Sediminicoccus rosea</name>
    <dbReference type="NCBI Taxonomy" id="1225128"/>
    <lineage>
        <taxon>Bacteria</taxon>
        <taxon>Pseudomonadati</taxon>
        <taxon>Pseudomonadota</taxon>
        <taxon>Alphaproteobacteria</taxon>
        <taxon>Acetobacterales</taxon>
        <taxon>Roseomonadaceae</taxon>
        <taxon>Sediminicoccus</taxon>
    </lineage>
</organism>
<dbReference type="SUPFAM" id="SSF53474">
    <property type="entry name" value="alpha/beta-Hydrolases"/>
    <property type="match status" value="1"/>
</dbReference>
<dbReference type="GO" id="GO:0016787">
    <property type="term" value="F:hydrolase activity"/>
    <property type="evidence" value="ECO:0007669"/>
    <property type="project" value="UniProtKB-KW"/>
</dbReference>
<dbReference type="InterPro" id="IPR029058">
    <property type="entry name" value="AB_hydrolase_fold"/>
</dbReference>